<feature type="domain" description="YlxR" evidence="1">
    <location>
        <begin position="5"/>
        <end position="67"/>
    </location>
</feature>
<accession>A0A921EML6</accession>
<dbReference type="InterPro" id="IPR035931">
    <property type="entry name" value="YlxR-like_sf"/>
</dbReference>
<gene>
    <name evidence="2" type="ORF">K8V15_00460</name>
</gene>
<dbReference type="Proteomes" id="UP000712713">
    <property type="component" value="Unassembled WGS sequence"/>
</dbReference>
<protein>
    <submittedName>
        <fullName evidence="2">YlxR family protein</fullName>
    </submittedName>
</protein>
<reference evidence="2" key="2">
    <citation type="submission" date="2021-09" db="EMBL/GenBank/DDBJ databases">
        <authorList>
            <person name="Gilroy R."/>
        </authorList>
    </citation>
    <scope>NUCLEOTIDE SEQUENCE</scope>
    <source>
        <strain evidence="2">ChiGjej3B3-7470</strain>
    </source>
</reference>
<evidence type="ECO:0000259" key="1">
    <source>
        <dbReference type="Pfam" id="PF04296"/>
    </source>
</evidence>
<dbReference type="EMBL" id="DYZF01000012">
    <property type="protein sequence ID" value="HJE50456.1"/>
    <property type="molecule type" value="Genomic_DNA"/>
</dbReference>
<sequence>MIPQRTCIGCRQRDDQPSMMRVVRVGDEAVEGTSPRLPGRGAYVHRDCLPLAVQRHAFRRAFGAGVGTDTLTRG</sequence>
<dbReference type="InterPro" id="IPR037465">
    <property type="entry name" value="YlxR"/>
</dbReference>
<dbReference type="Pfam" id="PF04296">
    <property type="entry name" value="YlxR"/>
    <property type="match status" value="1"/>
</dbReference>
<organism evidence="2 3">
    <name type="scientific">Tessaracoccus flavescens</name>
    <dbReference type="NCBI Taxonomy" id="399497"/>
    <lineage>
        <taxon>Bacteria</taxon>
        <taxon>Bacillati</taxon>
        <taxon>Actinomycetota</taxon>
        <taxon>Actinomycetes</taxon>
        <taxon>Propionibacteriales</taxon>
        <taxon>Propionibacteriaceae</taxon>
        <taxon>Tessaracoccus</taxon>
    </lineage>
</organism>
<reference evidence="2" key="1">
    <citation type="journal article" date="2021" name="PeerJ">
        <title>Extensive microbial diversity within the chicken gut microbiome revealed by metagenomics and culture.</title>
        <authorList>
            <person name="Gilroy R."/>
            <person name="Ravi A."/>
            <person name="Getino M."/>
            <person name="Pursley I."/>
            <person name="Horton D.L."/>
            <person name="Alikhan N.F."/>
            <person name="Baker D."/>
            <person name="Gharbi K."/>
            <person name="Hall N."/>
            <person name="Watson M."/>
            <person name="Adriaenssens E.M."/>
            <person name="Foster-Nyarko E."/>
            <person name="Jarju S."/>
            <person name="Secka A."/>
            <person name="Antonio M."/>
            <person name="Oren A."/>
            <person name="Chaudhuri R.R."/>
            <person name="La Ragione R."/>
            <person name="Hildebrand F."/>
            <person name="Pallen M.J."/>
        </authorList>
    </citation>
    <scope>NUCLEOTIDE SEQUENCE</scope>
    <source>
        <strain evidence="2">ChiGjej3B3-7470</strain>
    </source>
</reference>
<dbReference type="PANTHER" id="PTHR34215">
    <property type="entry name" value="BLL0784 PROTEIN"/>
    <property type="match status" value="1"/>
</dbReference>
<dbReference type="AlphaFoldDB" id="A0A921EML6"/>
<comment type="caution">
    <text evidence="2">The sequence shown here is derived from an EMBL/GenBank/DDBJ whole genome shotgun (WGS) entry which is preliminary data.</text>
</comment>
<dbReference type="Gene3D" id="3.30.1230.10">
    <property type="entry name" value="YlxR-like"/>
    <property type="match status" value="1"/>
</dbReference>
<dbReference type="PANTHER" id="PTHR34215:SF1">
    <property type="entry name" value="YLXR DOMAIN-CONTAINING PROTEIN"/>
    <property type="match status" value="1"/>
</dbReference>
<dbReference type="SUPFAM" id="SSF64376">
    <property type="entry name" value="YlxR-like"/>
    <property type="match status" value="1"/>
</dbReference>
<name>A0A921EML6_9ACTN</name>
<dbReference type="InterPro" id="IPR007393">
    <property type="entry name" value="YlxR_dom"/>
</dbReference>
<proteinExistence type="predicted"/>
<evidence type="ECO:0000313" key="2">
    <source>
        <dbReference type="EMBL" id="HJE50456.1"/>
    </source>
</evidence>
<evidence type="ECO:0000313" key="3">
    <source>
        <dbReference type="Proteomes" id="UP000712713"/>
    </source>
</evidence>